<dbReference type="Proteomes" id="UP001056120">
    <property type="component" value="Linkage Group LG21"/>
</dbReference>
<evidence type="ECO:0000313" key="2">
    <source>
        <dbReference type="Proteomes" id="UP001056120"/>
    </source>
</evidence>
<gene>
    <name evidence="1" type="ORF">L1987_64225</name>
</gene>
<reference evidence="2" key="1">
    <citation type="journal article" date="2022" name="Mol. Ecol. Resour.">
        <title>The genomes of chicory, endive, great burdock and yacon provide insights into Asteraceae palaeo-polyploidization history and plant inulin production.</title>
        <authorList>
            <person name="Fan W."/>
            <person name="Wang S."/>
            <person name="Wang H."/>
            <person name="Wang A."/>
            <person name="Jiang F."/>
            <person name="Liu H."/>
            <person name="Zhao H."/>
            <person name="Xu D."/>
            <person name="Zhang Y."/>
        </authorList>
    </citation>
    <scope>NUCLEOTIDE SEQUENCE [LARGE SCALE GENOMIC DNA]</scope>
    <source>
        <strain evidence="2">cv. Yunnan</strain>
    </source>
</reference>
<organism evidence="1 2">
    <name type="scientific">Smallanthus sonchifolius</name>
    <dbReference type="NCBI Taxonomy" id="185202"/>
    <lineage>
        <taxon>Eukaryota</taxon>
        <taxon>Viridiplantae</taxon>
        <taxon>Streptophyta</taxon>
        <taxon>Embryophyta</taxon>
        <taxon>Tracheophyta</taxon>
        <taxon>Spermatophyta</taxon>
        <taxon>Magnoliopsida</taxon>
        <taxon>eudicotyledons</taxon>
        <taxon>Gunneridae</taxon>
        <taxon>Pentapetalae</taxon>
        <taxon>asterids</taxon>
        <taxon>campanulids</taxon>
        <taxon>Asterales</taxon>
        <taxon>Asteraceae</taxon>
        <taxon>Asteroideae</taxon>
        <taxon>Heliantheae alliance</taxon>
        <taxon>Millerieae</taxon>
        <taxon>Smallanthus</taxon>
    </lineage>
</organism>
<dbReference type="EMBL" id="CM042038">
    <property type="protein sequence ID" value="KAI3733010.1"/>
    <property type="molecule type" value="Genomic_DNA"/>
</dbReference>
<name>A0ACB9CFR3_9ASTR</name>
<reference evidence="1 2" key="2">
    <citation type="journal article" date="2022" name="Mol. Ecol. Resour.">
        <title>The genomes of chicory, endive, great burdock and yacon provide insights into Asteraceae paleo-polyploidization history and plant inulin production.</title>
        <authorList>
            <person name="Fan W."/>
            <person name="Wang S."/>
            <person name="Wang H."/>
            <person name="Wang A."/>
            <person name="Jiang F."/>
            <person name="Liu H."/>
            <person name="Zhao H."/>
            <person name="Xu D."/>
            <person name="Zhang Y."/>
        </authorList>
    </citation>
    <scope>NUCLEOTIDE SEQUENCE [LARGE SCALE GENOMIC DNA]</scope>
    <source>
        <strain evidence="2">cv. Yunnan</strain>
        <tissue evidence="1">Leaves</tissue>
    </source>
</reference>
<comment type="caution">
    <text evidence="1">The sequence shown here is derived from an EMBL/GenBank/DDBJ whole genome shotgun (WGS) entry which is preliminary data.</text>
</comment>
<proteinExistence type="predicted"/>
<sequence length="98" mass="11325">MAYTRQCGFLLSTPINHRLESCYNQNQTILVSNLAPIHHPNILHRFSIARFRFDRFLYTIQIIARSLNGLSIESGDDLQKVLKVSMFTSPESAMQRLE</sequence>
<keyword evidence="2" id="KW-1185">Reference proteome</keyword>
<evidence type="ECO:0000313" key="1">
    <source>
        <dbReference type="EMBL" id="KAI3733010.1"/>
    </source>
</evidence>
<protein>
    <submittedName>
        <fullName evidence="1">Uncharacterized protein</fullName>
    </submittedName>
</protein>
<accession>A0ACB9CFR3</accession>